<organism evidence="2">
    <name type="scientific">freshwater metagenome</name>
    <dbReference type="NCBI Taxonomy" id="449393"/>
    <lineage>
        <taxon>unclassified sequences</taxon>
        <taxon>metagenomes</taxon>
        <taxon>ecological metagenomes</taxon>
    </lineage>
</organism>
<feature type="transmembrane region" description="Helical" evidence="1">
    <location>
        <begin position="12"/>
        <end position="35"/>
    </location>
</feature>
<reference evidence="2" key="1">
    <citation type="submission" date="2020-05" db="EMBL/GenBank/DDBJ databases">
        <authorList>
            <person name="Chiriac C."/>
            <person name="Salcher M."/>
            <person name="Ghai R."/>
            <person name="Kavagutti S V."/>
        </authorList>
    </citation>
    <scope>NUCLEOTIDE SEQUENCE</scope>
</reference>
<protein>
    <submittedName>
        <fullName evidence="2">Unannotated protein</fullName>
    </submittedName>
</protein>
<sequence length="45" mass="4778">MTSLVLHRLAVASTPVVAAASGALLFLAVAPALAVHHHRTRRTHR</sequence>
<proteinExistence type="predicted"/>
<dbReference type="AlphaFoldDB" id="A0A6J7FRE2"/>
<keyword evidence="1" id="KW-0472">Membrane</keyword>
<name>A0A6J7FRE2_9ZZZZ</name>
<keyword evidence="1" id="KW-1133">Transmembrane helix</keyword>
<gene>
    <name evidence="2" type="ORF">UFOPK3564_00324</name>
</gene>
<evidence type="ECO:0000313" key="2">
    <source>
        <dbReference type="EMBL" id="CAB4896384.1"/>
    </source>
</evidence>
<evidence type="ECO:0000256" key="1">
    <source>
        <dbReference type="SAM" id="Phobius"/>
    </source>
</evidence>
<keyword evidence="1" id="KW-0812">Transmembrane</keyword>
<dbReference type="EMBL" id="CAFBMK010000010">
    <property type="protein sequence ID" value="CAB4896384.1"/>
    <property type="molecule type" value="Genomic_DNA"/>
</dbReference>
<accession>A0A6J7FRE2</accession>